<dbReference type="Proteomes" id="UP000053558">
    <property type="component" value="Unassembled WGS sequence"/>
</dbReference>
<evidence type="ECO:0000256" key="1">
    <source>
        <dbReference type="SAM" id="SignalP"/>
    </source>
</evidence>
<gene>
    <name evidence="2" type="ORF">CONPUDRAFT_158489</name>
</gene>
<dbReference type="AlphaFoldDB" id="A0A5M3MB58"/>
<keyword evidence="3" id="KW-1185">Reference proteome</keyword>
<evidence type="ECO:0000313" key="2">
    <source>
        <dbReference type="EMBL" id="EIW76469.1"/>
    </source>
</evidence>
<evidence type="ECO:0000313" key="3">
    <source>
        <dbReference type="Proteomes" id="UP000053558"/>
    </source>
</evidence>
<keyword evidence="1" id="KW-0732">Signal</keyword>
<dbReference type="Gene3D" id="2.10.10.20">
    <property type="entry name" value="Carbohydrate-binding module superfamily 5/12"/>
    <property type="match status" value="1"/>
</dbReference>
<organism evidence="2 3">
    <name type="scientific">Coniophora puteana (strain RWD-64-598)</name>
    <name type="common">Brown rot fungus</name>
    <dbReference type="NCBI Taxonomy" id="741705"/>
    <lineage>
        <taxon>Eukaryota</taxon>
        <taxon>Fungi</taxon>
        <taxon>Dikarya</taxon>
        <taxon>Basidiomycota</taxon>
        <taxon>Agaricomycotina</taxon>
        <taxon>Agaricomycetes</taxon>
        <taxon>Agaricomycetidae</taxon>
        <taxon>Boletales</taxon>
        <taxon>Coniophorineae</taxon>
        <taxon>Coniophoraceae</taxon>
        <taxon>Coniophora</taxon>
    </lineage>
</organism>
<reference evidence="3" key="1">
    <citation type="journal article" date="2012" name="Science">
        <title>The Paleozoic origin of enzymatic lignin decomposition reconstructed from 31 fungal genomes.</title>
        <authorList>
            <person name="Floudas D."/>
            <person name="Binder M."/>
            <person name="Riley R."/>
            <person name="Barry K."/>
            <person name="Blanchette R.A."/>
            <person name="Henrissat B."/>
            <person name="Martinez A.T."/>
            <person name="Otillar R."/>
            <person name="Spatafora J.W."/>
            <person name="Yadav J.S."/>
            <person name="Aerts A."/>
            <person name="Benoit I."/>
            <person name="Boyd A."/>
            <person name="Carlson A."/>
            <person name="Copeland A."/>
            <person name="Coutinho P.M."/>
            <person name="de Vries R.P."/>
            <person name="Ferreira P."/>
            <person name="Findley K."/>
            <person name="Foster B."/>
            <person name="Gaskell J."/>
            <person name="Glotzer D."/>
            <person name="Gorecki P."/>
            <person name="Heitman J."/>
            <person name="Hesse C."/>
            <person name="Hori C."/>
            <person name="Igarashi K."/>
            <person name="Jurgens J.A."/>
            <person name="Kallen N."/>
            <person name="Kersten P."/>
            <person name="Kohler A."/>
            <person name="Kuees U."/>
            <person name="Kumar T.K.A."/>
            <person name="Kuo A."/>
            <person name="LaButti K."/>
            <person name="Larrondo L.F."/>
            <person name="Lindquist E."/>
            <person name="Ling A."/>
            <person name="Lombard V."/>
            <person name="Lucas S."/>
            <person name="Lundell T."/>
            <person name="Martin R."/>
            <person name="McLaughlin D.J."/>
            <person name="Morgenstern I."/>
            <person name="Morin E."/>
            <person name="Murat C."/>
            <person name="Nagy L.G."/>
            <person name="Nolan M."/>
            <person name="Ohm R.A."/>
            <person name="Patyshakuliyeva A."/>
            <person name="Rokas A."/>
            <person name="Ruiz-Duenas F.J."/>
            <person name="Sabat G."/>
            <person name="Salamov A."/>
            <person name="Samejima M."/>
            <person name="Schmutz J."/>
            <person name="Slot J.C."/>
            <person name="St John F."/>
            <person name="Stenlid J."/>
            <person name="Sun H."/>
            <person name="Sun S."/>
            <person name="Syed K."/>
            <person name="Tsang A."/>
            <person name="Wiebenga A."/>
            <person name="Young D."/>
            <person name="Pisabarro A."/>
            <person name="Eastwood D.C."/>
            <person name="Martin F."/>
            <person name="Cullen D."/>
            <person name="Grigoriev I.V."/>
            <person name="Hibbett D.S."/>
        </authorList>
    </citation>
    <scope>NUCLEOTIDE SEQUENCE [LARGE SCALE GENOMIC DNA]</scope>
    <source>
        <strain evidence="3">RWD-64-598 SS2</strain>
    </source>
</reference>
<dbReference type="EMBL" id="JH711586">
    <property type="protein sequence ID" value="EIW76469.1"/>
    <property type="molecule type" value="Genomic_DNA"/>
</dbReference>
<proteinExistence type="predicted"/>
<sequence>MFKSIFITLAVAVAALASPQATVYSPLDCNQLANQFDRAASYQAGTIIVLNRQVWAVNRFTNNNAPGDAANAFTLIGFCQ</sequence>
<dbReference type="GeneID" id="19203921"/>
<feature type="signal peptide" evidence="1">
    <location>
        <begin position="1"/>
        <end position="17"/>
    </location>
</feature>
<dbReference type="RefSeq" id="XP_007773683.1">
    <property type="nucleotide sequence ID" value="XM_007775493.1"/>
</dbReference>
<dbReference type="KEGG" id="cput:CONPUDRAFT_158489"/>
<feature type="chain" id="PRO_5024322033" evidence="1">
    <location>
        <begin position="18"/>
        <end position="80"/>
    </location>
</feature>
<accession>A0A5M3MB58</accession>
<comment type="caution">
    <text evidence="2">The sequence shown here is derived from an EMBL/GenBank/DDBJ whole genome shotgun (WGS) entry which is preliminary data.</text>
</comment>
<name>A0A5M3MB58_CONPW</name>
<protein>
    <submittedName>
        <fullName evidence="2">Uncharacterized protein</fullName>
    </submittedName>
</protein>